<gene>
    <name evidence="12" type="ORF">A5886_002706</name>
</gene>
<keyword evidence="8" id="KW-1278">Translocase</keyword>
<evidence type="ECO:0000256" key="10">
    <source>
        <dbReference type="ARBA" id="ARBA00025157"/>
    </source>
</evidence>
<organism evidence="12 13">
    <name type="scientific">Candidatus Enterococcus testudinis</name>
    <dbReference type="NCBI Taxonomy" id="1834191"/>
    <lineage>
        <taxon>Bacteria</taxon>
        <taxon>Bacillati</taxon>
        <taxon>Bacillota</taxon>
        <taxon>Bacilli</taxon>
        <taxon>Lactobacillales</taxon>
        <taxon>Enterococcaceae</taxon>
        <taxon>Enterococcus</taxon>
    </lineage>
</organism>
<proteinExistence type="inferred from homology"/>
<keyword evidence="4" id="KW-1003">Cell membrane</keyword>
<evidence type="ECO:0000256" key="3">
    <source>
        <dbReference type="ARBA" id="ARBA00022448"/>
    </source>
</evidence>
<keyword evidence="6" id="KW-0547">Nucleotide-binding</keyword>
<evidence type="ECO:0000256" key="2">
    <source>
        <dbReference type="ARBA" id="ARBA00005417"/>
    </source>
</evidence>
<comment type="caution">
    <text evidence="12">The sequence shown here is derived from an EMBL/GenBank/DDBJ whole genome shotgun (WGS) entry which is preliminary data.</text>
</comment>
<accession>A0A242A991</accession>
<evidence type="ECO:0000256" key="8">
    <source>
        <dbReference type="ARBA" id="ARBA00022967"/>
    </source>
</evidence>
<comment type="subcellular location">
    <subcellularLocation>
        <location evidence="1">Cell membrane</location>
        <topology evidence="1">Peripheral membrane protein</topology>
    </subcellularLocation>
</comment>
<dbReference type="PANTHER" id="PTHR43553:SF23">
    <property type="entry name" value="ABC TRANSPORTER ATP-BINDING COMPONENT"/>
    <property type="match status" value="1"/>
</dbReference>
<keyword evidence="5" id="KW-0677">Repeat</keyword>
<feature type="domain" description="ABC transporter" evidence="11">
    <location>
        <begin position="269"/>
        <end position="477"/>
    </location>
</feature>
<dbReference type="InterPro" id="IPR015856">
    <property type="entry name" value="ABC_transpr_CbiO/EcfA_su"/>
</dbReference>
<keyword evidence="3" id="KW-0813">Transport</keyword>
<dbReference type="InterPro" id="IPR003439">
    <property type="entry name" value="ABC_transporter-like_ATP-bd"/>
</dbReference>
<feature type="domain" description="ABC transporter" evidence="11">
    <location>
        <begin position="5"/>
        <end position="242"/>
    </location>
</feature>
<keyword evidence="13" id="KW-1185">Reference proteome</keyword>
<dbReference type="InterPro" id="IPR017871">
    <property type="entry name" value="ABC_transporter-like_CS"/>
</dbReference>
<dbReference type="GO" id="GO:0005524">
    <property type="term" value="F:ATP binding"/>
    <property type="evidence" value="ECO:0007669"/>
    <property type="project" value="UniProtKB-KW"/>
</dbReference>
<dbReference type="SMART" id="SM00382">
    <property type="entry name" value="AAA"/>
    <property type="match status" value="2"/>
</dbReference>
<evidence type="ECO:0000256" key="4">
    <source>
        <dbReference type="ARBA" id="ARBA00022475"/>
    </source>
</evidence>
<dbReference type="PANTHER" id="PTHR43553">
    <property type="entry name" value="HEAVY METAL TRANSPORTER"/>
    <property type="match status" value="1"/>
</dbReference>
<dbReference type="SUPFAM" id="SSF52540">
    <property type="entry name" value="P-loop containing nucleoside triphosphate hydrolases"/>
    <property type="match status" value="2"/>
</dbReference>
<evidence type="ECO:0000256" key="6">
    <source>
        <dbReference type="ARBA" id="ARBA00022741"/>
    </source>
</evidence>
<dbReference type="STRING" id="1834191.A5886_002706"/>
<evidence type="ECO:0000256" key="7">
    <source>
        <dbReference type="ARBA" id="ARBA00022840"/>
    </source>
</evidence>
<reference evidence="12 13" key="1">
    <citation type="submission" date="2017-05" db="EMBL/GenBank/DDBJ databases">
        <title>The Genome Sequence of Enterococcus sp. 8G7_MSG3316.</title>
        <authorList>
            <consortium name="The Broad Institute Genomics Platform"/>
            <consortium name="The Broad Institute Genomic Center for Infectious Diseases"/>
            <person name="Earl A."/>
            <person name="Manson A."/>
            <person name="Schwartman J."/>
            <person name="Gilmore M."/>
            <person name="Abouelleil A."/>
            <person name="Cao P."/>
            <person name="Chapman S."/>
            <person name="Cusick C."/>
            <person name="Shea T."/>
            <person name="Young S."/>
            <person name="Neafsey D."/>
            <person name="Nusbaum C."/>
            <person name="Birren B."/>
        </authorList>
    </citation>
    <scope>NUCLEOTIDE SEQUENCE [LARGE SCALE GENOMIC DNA]</scope>
    <source>
        <strain evidence="12 13">8G7_MSG3316</strain>
    </source>
</reference>
<evidence type="ECO:0000259" key="11">
    <source>
        <dbReference type="PROSITE" id="PS50893"/>
    </source>
</evidence>
<evidence type="ECO:0000313" key="12">
    <source>
        <dbReference type="EMBL" id="OTN77606.1"/>
    </source>
</evidence>
<comment type="similarity">
    <text evidence="2">Belongs to the ABC transporter superfamily.</text>
</comment>
<evidence type="ECO:0000256" key="5">
    <source>
        <dbReference type="ARBA" id="ARBA00022737"/>
    </source>
</evidence>
<dbReference type="GO" id="GO:0016887">
    <property type="term" value="F:ATP hydrolysis activity"/>
    <property type="evidence" value="ECO:0007669"/>
    <property type="project" value="InterPro"/>
</dbReference>
<dbReference type="InterPro" id="IPR050095">
    <property type="entry name" value="ECF_ABC_transporter_ATP-bd"/>
</dbReference>
<sequence>MADVIRLKQVQVIREKRHVLTDLSLTIQSGEVIVLCGASGSGKSTLLNVLNGLIPELYPATVKGEIQVDDHRLPVTDFSAYAQKIGVVFQNPKTQFFTTDVYAELAFSMENAGIDPALIRQRIEETARQFDIASLLSTSVFDLSGGEQQLVALAAAAMLPHDLFLLDEPSSNLDAAALAKLVYALSELKRQGKTLVIAEHRLSYLTALADRYCLLDHGGIKQVYPADEIGAFSPQEIHDLGLRQLQEPHIKNNQAAIDAADQVLTAQGITIKQTKKKPTRPWAISVPVLTLPLKQVIGITGANGAGKSTLVQVLSGLKKAPKASFQINGQSWTQKQLLQNSFLVMQDVNLQLFFESVEKELLVKAQKQADFERIVSLLGLHPLLKRHPQTLSGGEKQRVAIASALLSGKRFLFFDEPTSGLDLEQMEAVSTLLQQIAQEVDLLMIISHDQEFLQRTCPQVIRLSKGELVSDPSTSSL</sequence>
<keyword evidence="9" id="KW-0472">Membrane</keyword>
<evidence type="ECO:0000256" key="1">
    <source>
        <dbReference type="ARBA" id="ARBA00004202"/>
    </source>
</evidence>
<dbReference type="AlphaFoldDB" id="A0A242A991"/>
<dbReference type="EMBL" id="NGKU01000001">
    <property type="protein sequence ID" value="OTN77606.1"/>
    <property type="molecule type" value="Genomic_DNA"/>
</dbReference>
<dbReference type="Gene3D" id="3.40.50.300">
    <property type="entry name" value="P-loop containing nucleotide triphosphate hydrolases"/>
    <property type="match status" value="2"/>
</dbReference>
<evidence type="ECO:0000313" key="13">
    <source>
        <dbReference type="Proteomes" id="UP000195043"/>
    </source>
</evidence>
<evidence type="ECO:0000256" key="9">
    <source>
        <dbReference type="ARBA" id="ARBA00023136"/>
    </source>
</evidence>
<name>A0A242A991_9ENTE</name>
<comment type="function">
    <text evidence="10">Probably part of an ABC transporter complex. Responsible for energy coupling to the transport system.</text>
</comment>
<protein>
    <recommendedName>
        <fullName evidence="11">ABC transporter domain-containing protein</fullName>
    </recommendedName>
</protein>
<dbReference type="PROSITE" id="PS50893">
    <property type="entry name" value="ABC_TRANSPORTER_2"/>
    <property type="match status" value="2"/>
</dbReference>
<dbReference type="GO" id="GO:0043190">
    <property type="term" value="C:ATP-binding cassette (ABC) transporter complex"/>
    <property type="evidence" value="ECO:0007669"/>
    <property type="project" value="TreeGrafter"/>
</dbReference>
<dbReference type="GO" id="GO:0042626">
    <property type="term" value="F:ATPase-coupled transmembrane transporter activity"/>
    <property type="evidence" value="ECO:0007669"/>
    <property type="project" value="TreeGrafter"/>
</dbReference>
<dbReference type="Pfam" id="PF00005">
    <property type="entry name" value="ABC_tran"/>
    <property type="match status" value="2"/>
</dbReference>
<dbReference type="InterPro" id="IPR003593">
    <property type="entry name" value="AAA+_ATPase"/>
</dbReference>
<dbReference type="InterPro" id="IPR027417">
    <property type="entry name" value="P-loop_NTPase"/>
</dbReference>
<dbReference type="PROSITE" id="PS00211">
    <property type="entry name" value="ABC_TRANSPORTER_1"/>
    <property type="match status" value="2"/>
</dbReference>
<dbReference type="CDD" id="cd03225">
    <property type="entry name" value="ABC_cobalt_CbiO_domain1"/>
    <property type="match status" value="1"/>
</dbReference>
<keyword evidence="7" id="KW-0067">ATP-binding</keyword>
<dbReference type="Proteomes" id="UP000195043">
    <property type="component" value="Unassembled WGS sequence"/>
</dbReference>